<dbReference type="InterPro" id="IPR013802">
    <property type="entry name" value="Formiminotransferase_C"/>
</dbReference>
<organism evidence="5 6">
    <name type="scientific">Conexibacter arvalis</name>
    <dbReference type="NCBI Taxonomy" id="912552"/>
    <lineage>
        <taxon>Bacteria</taxon>
        <taxon>Bacillati</taxon>
        <taxon>Actinomycetota</taxon>
        <taxon>Thermoleophilia</taxon>
        <taxon>Solirubrobacterales</taxon>
        <taxon>Conexibacteraceae</taxon>
        <taxon>Conexibacter</taxon>
    </lineage>
</organism>
<dbReference type="GO" id="GO:0016829">
    <property type="term" value="F:lyase activity"/>
    <property type="evidence" value="ECO:0007669"/>
    <property type="project" value="UniProtKB-KW"/>
</dbReference>
<proteinExistence type="predicted"/>
<dbReference type="Pfam" id="PF07837">
    <property type="entry name" value="FTCD_N"/>
    <property type="match status" value="1"/>
</dbReference>
<dbReference type="RefSeq" id="WP_183345326.1">
    <property type="nucleotide sequence ID" value="NZ_JACHNU010000009.1"/>
</dbReference>
<feature type="domain" description="Formiminotransferase C-terminal subdomain" evidence="3">
    <location>
        <begin position="201"/>
        <end position="312"/>
    </location>
</feature>
<evidence type="ECO:0000256" key="1">
    <source>
        <dbReference type="ARBA" id="ARBA00012252"/>
    </source>
</evidence>
<dbReference type="InterPro" id="IPR012886">
    <property type="entry name" value="Formiminotransferase_N"/>
</dbReference>
<feature type="domain" description="Formiminotransferase N-terminal subdomain" evidence="4">
    <location>
        <begin position="13"/>
        <end position="200"/>
    </location>
</feature>
<evidence type="ECO:0000259" key="3">
    <source>
        <dbReference type="SMART" id="SM01221"/>
    </source>
</evidence>
<dbReference type="Proteomes" id="UP000585272">
    <property type="component" value="Unassembled WGS sequence"/>
</dbReference>
<dbReference type="EC" id="2.1.2.5" evidence="1"/>
<evidence type="ECO:0000313" key="5">
    <source>
        <dbReference type="EMBL" id="MBB4664895.1"/>
    </source>
</evidence>
<dbReference type="InterPro" id="IPR022384">
    <property type="entry name" value="FormiminoTrfase_cat_dom_sf"/>
</dbReference>
<dbReference type="PANTHER" id="PTHR12234:SF1">
    <property type="entry name" value="FORMIMINOTRANSFERASE N-TERMINAL SUBDOMAIN-CONTAINING PROTEIN"/>
    <property type="match status" value="1"/>
</dbReference>
<keyword evidence="2 5" id="KW-0808">Transferase</keyword>
<keyword evidence="5" id="KW-0456">Lyase</keyword>
<dbReference type="GO" id="GO:0030409">
    <property type="term" value="F:glutamate formimidoyltransferase activity"/>
    <property type="evidence" value="ECO:0007669"/>
    <property type="project" value="UniProtKB-EC"/>
</dbReference>
<sequence length="318" mass="32936">MGALSAHRPPDGPLLLAVPNVSEGRDAAAVDAIAAAFASGGLPEDGGPRPGAPSRVRLLDVHRDPDHNRTVVTLAGPPGALAPALVAGAREAVARIDLRRNDGVHPHVGALDVAPVVHRTEADRGAACAEALLAADLLARRLELPVLTYGALARGRTRAEIRRGGPAALAQRLAAGELATDFGPRAPHPTAGVTLVAARPPLVAFNVVLAEPATLERAREVAARVREGGEEGLPGLRAIGIRLERAGAIQISMNVEAPERTPLRDVVAAIARHVPIASAELVALAPERAFDGFPADLPIPGFDPDRHLIERALLRLGG</sequence>
<dbReference type="GO" id="GO:0005542">
    <property type="term" value="F:folic acid binding"/>
    <property type="evidence" value="ECO:0007669"/>
    <property type="project" value="InterPro"/>
</dbReference>
<dbReference type="AlphaFoldDB" id="A0A840IKQ3"/>
<dbReference type="InterPro" id="IPR037070">
    <property type="entry name" value="Formiminotransferase_C_sf"/>
</dbReference>
<protein>
    <recommendedName>
        <fullName evidence="1">glutamate formimidoyltransferase</fullName>
        <ecNumber evidence="1">2.1.2.5</ecNumber>
    </recommendedName>
</protein>
<dbReference type="EMBL" id="JACHNU010000009">
    <property type="protein sequence ID" value="MBB4664895.1"/>
    <property type="molecule type" value="Genomic_DNA"/>
</dbReference>
<reference evidence="5 6" key="1">
    <citation type="submission" date="2020-08" db="EMBL/GenBank/DDBJ databases">
        <title>Genomic Encyclopedia of Archaeal and Bacterial Type Strains, Phase II (KMG-II): from individual species to whole genera.</title>
        <authorList>
            <person name="Goeker M."/>
        </authorList>
    </citation>
    <scope>NUCLEOTIDE SEQUENCE [LARGE SCALE GENOMIC DNA]</scope>
    <source>
        <strain evidence="5 6">DSM 23288</strain>
    </source>
</reference>
<evidence type="ECO:0000313" key="6">
    <source>
        <dbReference type="Proteomes" id="UP000585272"/>
    </source>
</evidence>
<gene>
    <name evidence="5" type="ORF">BDZ31_004513</name>
</gene>
<dbReference type="Pfam" id="PF02971">
    <property type="entry name" value="FTCD"/>
    <property type="match status" value="1"/>
</dbReference>
<dbReference type="PANTHER" id="PTHR12234">
    <property type="entry name" value="FORMIMINOTRANSFERASE-CYCLODEAMINASE"/>
    <property type="match status" value="1"/>
</dbReference>
<evidence type="ECO:0000256" key="2">
    <source>
        <dbReference type="ARBA" id="ARBA00022679"/>
    </source>
</evidence>
<evidence type="ECO:0000259" key="4">
    <source>
        <dbReference type="SMART" id="SM01222"/>
    </source>
</evidence>
<dbReference type="SUPFAM" id="SSF55116">
    <property type="entry name" value="Formiminotransferase domain of formiminotransferase-cyclodeaminase"/>
    <property type="match status" value="2"/>
</dbReference>
<dbReference type="InterPro" id="IPR037064">
    <property type="entry name" value="Formiminotransferase_N_sf"/>
</dbReference>
<keyword evidence="6" id="KW-1185">Reference proteome</keyword>
<accession>A0A840IKQ3</accession>
<dbReference type="Gene3D" id="3.30.990.10">
    <property type="entry name" value="Formiminotransferase, N-terminal subdomain"/>
    <property type="match status" value="1"/>
</dbReference>
<comment type="caution">
    <text evidence="5">The sequence shown here is derived from an EMBL/GenBank/DDBJ whole genome shotgun (WGS) entry which is preliminary data.</text>
</comment>
<dbReference type="InterPro" id="IPR051623">
    <property type="entry name" value="FTCD"/>
</dbReference>
<dbReference type="SMART" id="SM01221">
    <property type="entry name" value="FTCD"/>
    <property type="match status" value="1"/>
</dbReference>
<dbReference type="SMART" id="SM01222">
    <property type="entry name" value="FTCD_N"/>
    <property type="match status" value="1"/>
</dbReference>
<dbReference type="Gene3D" id="3.30.70.670">
    <property type="entry name" value="Formiminotransferase, C-terminal subdomain"/>
    <property type="match status" value="1"/>
</dbReference>
<name>A0A840IKQ3_9ACTN</name>